<feature type="region of interest" description="Disordered" evidence="6">
    <location>
        <begin position="429"/>
        <end position="451"/>
    </location>
</feature>
<dbReference type="InterPro" id="IPR001752">
    <property type="entry name" value="Kinesin_motor_dom"/>
</dbReference>
<evidence type="ECO:0000256" key="5">
    <source>
        <dbReference type="SAM" id="Coils"/>
    </source>
</evidence>
<feature type="coiled-coil region" evidence="5">
    <location>
        <begin position="469"/>
        <end position="558"/>
    </location>
</feature>
<dbReference type="Pfam" id="PF00225">
    <property type="entry name" value="Kinesin"/>
    <property type="match status" value="1"/>
</dbReference>
<sequence length="648" mass="74349">MEENRTRIEVVVRVRPILPEESRQGLINSRIQPETDKKSLVVKFPESKQQKRFKFDDVFDESSTQEELFARLKLNSLVKKVVEGFNATVFTYGPTGSGKTFTMEGYEYDKGLKPIIKENENIGLVPRTVKALFDEIKQSESQVEYTVNCTYIQIYNENIYDLLNPAQLTPNSPGLKMRWNKSDEFYVENLCIFPCFTYQEALSHFNSGLRNKIMASHNINSTSSRSHSIFSLNLEALDKEEGRIVSSRLQLVDLAGSEKTAMTGNEGLALKESIEINKALFTLRQVITTLAENNEAFVPYRNSKLTSLLKQSIGGNSYCLMIACISPIDTFFEDNHSTLNYAIQAGSISNIPVQNIDPKTKIIRELKKEIKRLKKELDQANSQLDFLSEIASLDRKTQKSRLQEMEKLPLKSVHIKRIRDLRKSLELSTSFEPTPVPHTAASQSRGKTEDFPLSQEVLSEKLYDSVKMIRELMAINKKLKEQNSELLSSKKNIEAEFIEIQSENQELKEKTEMLETILRDQVEQANGIKEVENLQKEKKELEWKIAQLEKENKNHSSMQVRKSEWDWKSKRTVLRDHSAKPPKVFTFDRNEGTPINSNGRSSLTPREKQFRTSFNFHKRNTSNGLSFDSQVKQEALSALSNILGYKQL</sequence>
<accession>A0AAU9IQ79</accession>
<comment type="caution">
    <text evidence="8">The sequence shown here is derived from an EMBL/GenBank/DDBJ whole genome shotgun (WGS) entry which is preliminary data.</text>
</comment>
<evidence type="ECO:0000259" key="7">
    <source>
        <dbReference type="PROSITE" id="PS50067"/>
    </source>
</evidence>
<keyword evidence="5" id="KW-0175">Coiled coil</keyword>
<dbReference type="PROSITE" id="PS50067">
    <property type="entry name" value="KINESIN_MOTOR_2"/>
    <property type="match status" value="1"/>
</dbReference>
<dbReference type="PANTHER" id="PTHR47969">
    <property type="entry name" value="CHROMOSOME-ASSOCIATED KINESIN KIF4A-RELATED"/>
    <property type="match status" value="1"/>
</dbReference>
<keyword evidence="4" id="KW-0493">Microtubule</keyword>
<feature type="region of interest" description="Disordered" evidence="6">
    <location>
        <begin position="582"/>
        <end position="606"/>
    </location>
</feature>
<dbReference type="CDD" id="cd00106">
    <property type="entry name" value="KISc"/>
    <property type="match status" value="1"/>
</dbReference>
<dbReference type="EMBL" id="CAJZBQ010000014">
    <property type="protein sequence ID" value="CAG9315628.1"/>
    <property type="molecule type" value="Genomic_DNA"/>
</dbReference>
<name>A0AAU9IQ79_9CILI</name>
<dbReference type="GO" id="GO:0005524">
    <property type="term" value="F:ATP binding"/>
    <property type="evidence" value="ECO:0007669"/>
    <property type="project" value="UniProtKB-UniRule"/>
</dbReference>
<dbReference type="GO" id="GO:0008017">
    <property type="term" value="F:microtubule binding"/>
    <property type="evidence" value="ECO:0007669"/>
    <property type="project" value="InterPro"/>
</dbReference>
<dbReference type="PANTHER" id="PTHR47969:SF33">
    <property type="entry name" value="KINESIN-LIKE PROTEIN"/>
    <property type="match status" value="1"/>
</dbReference>
<organism evidence="8 9">
    <name type="scientific">Blepharisma stoltei</name>
    <dbReference type="NCBI Taxonomy" id="1481888"/>
    <lineage>
        <taxon>Eukaryota</taxon>
        <taxon>Sar</taxon>
        <taxon>Alveolata</taxon>
        <taxon>Ciliophora</taxon>
        <taxon>Postciliodesmatophora</taxon>
        <taxon>Heterotrichea</taxon>
        <taxon>Heterotrichida</taxon>
        <taxon>Blepharismidae</taxon>
        <taxon>Blepharisma</taxon>
    </lineage>
</organism>
<evidence type="ECO:0000313" key="8">
    <source>
        <dbReference type="EMBL" id="CAG9315628.1"/>
    </source>
</evidence>
<dbReference type="InterPro" id="IPR019821">
    <property type="entry name" value="Kinesin_motor_CS"/>
</dbReference>
<dbReference type="GO" id="GO:0007018">
    <property type="term" value="P:microtubule-based movement"/>
    <property type="evidence" value="ECO:0007669"/>
    <property type="project" value="InterPro"/>
</dbReference>
<evidence type="ECO:0000256" key="3">
    <source>
        <dbReference type="PROSITE-ProRule" id="PRU00283"/>
    </source>
</evidence>
<dbReference type="GO" id="GO:0007052">
    <property type="term" value="P:mitotic spindle organization"/>
    <property type="evidence" value="ECO:0007669"/>
    <property type="project" value="TreeGrafter"/>
</dbReference>
<comment type="similarity">
    <text evidence="3 4">Belongs to the TRAFAC class myosin-kinesin ATPase superfamily. Kinesin family.</text>
</comment>
<proteinExistence type="inferred from homology"/>
<dbReference type="Proteomes" id="UP001162131">
    <property type="component" value="Unassembled WGS sequence"/>
</dbReference>
<keyword evidence="1 3" id="KW-0547">Nucleotide-binding</keyword>
<dbReference type="PROSITE" id="PS00411">
    <property type="entry name" value="KINESIN_MOTOR_1"/>
    <property type="match status" value="1"/>
</dbReference>
<dbReference type="AlphaFoldDB" id="A0AAU9IQ79"/>
<reference evidence="8" key="1">
    <citation type="submission" date="2021-09" db="EMBL/GenBank/DDBJ databases">
        <authorList>
            <consortium name="AG Swart"/>
            <person name="Singh M."/>
            <person name="Singh A."/>
            <person name="Seah K."/>
            <person name="Emmerich C."/>
        </authorList>
    </citation>
    <scope>NUCLEOTIDE SEQUENCE</scope>
    <source>
        <strain evidence="8">ATCC30299</strain>
    </source>
</reference>
<dbReference type="InterPro" id="IPR027640">
    <property type="entry name" value="Kinesin-like_fam"/>
</dbReference>
<dbReference type="GO" id="GO:0005875">
    <property type="term" value="C:microtubule associated complex"/>
    <property type="evidence" value="ECO:0007669"/>
    <property type="project" value="TreeGrafter"/>
</dbReference>
<evidence type="ECO:0000256" key="4">
    <source>
        <dbReference type="RuleBase" id="RU000394"/>
    </source>
</evidence>
<gene>
    <name evidence="8" type="ORF">BSTOLATCC_MIC14378</name>
</gene>
<feature type="binding site" evidence="3">
    <location>
        <begin position="93"/>
        <end position="100"/>
    </location>
    <ligand>
        <name>ATP</name>
        <dbReference type="ChEBI" id="CHEBI:30616"/>
    </ligand>
</feature>
<evidence type="ECO:0000313" key="9">
    <source>
        <dbReference type="Proteomes" id="UP001162131"/>
    </source>
</evidence>
<dbReference type="SUPFAM" id="SSF52540">
    <property type="entry name" value="P-loop containing nucleoside triphosphate hydrolases"/>
    <property type="match status" value="1"/>
</dbReference>
<evidence type="ECO:0000256" key="6">
    <source>
        <dbReference type="SAM" id="MobiDB-lite"/>
    </source>
</evidence>
<dbReference type="GO" id="GO:0003777">
    <property type="term" value="F:microtubule motor activity"/>
    <property type="evidence" value="ECO:0007669"/>
    <property type="project" value="InterPro"/>
</dbReference>
<feature type="coiled-coil region" evidence="5">
    <location>
        <begin position="356"/>
        <end position="390"/>
    </location>
</feature>
<dbReference type="PRINTS" id="PR00380">
    <property type="entry name" value="KINESINHEAVY"/>
</dbReference>
<dbReference type="InterPro" id="IPR036961">
    <property type="entry name" value="Kinesin_motor_dom_sf"/>
</dbReference>
<keyword evidence="2 3" id="KW-0067">ATP-binding</keyword>
<dbReference type="Gene3D" id="3.40.850.10">
    <property type="entry name" value="Kinesin motor domain"/>
    <property type="match status" value="1"/>
</dbReference>
<evidence type="ECO:0000256" key="1">
    <source>
        <dbReference type="ARBA" id="ARBA00022741"/>
    </source>
</evidence>
<keyword evidence="9" id="KW-1185">Reference proteome</keyword>
<protein>
    <recommendedName>
        <fullName evidence="4">Kinesin-like protein</fullName>
    </recommendedName>
</protein>
<feature type="compositionally biased region" description="Polar residues" evidence="6">
    <location>
        <begin position="593"/>
        <end position="604"/>
    </location>
</feature>
<dbReference type="GO" id="GO:0005874">
    <property type="term" value="C:microtubule"/>
    <property type="evidence" value="ECO:0007669"/>
    <property type="project" value="UniProtKB-KW"/>
</dbReference>
<dbReference type="SMART" id="SM00129">
    <property type="entry name" value="KISc"/>
    <property type="match status" value="1"/>
</dbReference>
<dbReference type="InterPro" id="IPR027417">
    <property type="entry name" value="P-loop_NTPase"/>
</dbReference>
<evidence type="ECO:0000256" key="2">
    <source>
        <dbReference type="ARBA" id="ARBA00022840"/>
    </source>
</evidence>
<dbReference type="GO" id="GO:0051231">
    <property type="term" value="P:spindle elongation"/>
    <property type="evidence" value="ECO:0007669"/>
    <property type="project" value="TreeGrafter"/>
</dbReference>
<keyword evidence="3 4" id="KW-0505">Motor protein</keyword>
<feature type="domain" description="Kinesin motor" evidence="7">
    <location>
        <begin position="7"/>
        <end position="348"/>
    </location>
</feature>